<feature type="region of interest" description="Disordered" evidence="1">
    <location>
        <begin position="224"/>
        <end position="266"/>
    </location>
</feature>
<keyword evidence="3" id="KW-1185">Reference proteome</keyword>
<dbReference type="STRING" id="5601.A0A0D2FMM9"/>
<sequence length="550" mass="60269">MNPPVEAQSISSLSNLLANPPRYPRNPTHQVHEPLVLYIVRVPGSKDVFLTTLKPPTKASISIEAVQSSLYYLHVERPQDDALRESLEAARAAERPSNEISPIQRKPLPSTPFANYPASQRPPTPPKSYPHYQPPLPGSESSTQAQRYAARGANLRLDIGDPNTLSGTSRKPLGARPLPAPPVLEIPLQTINDENSASPSPIEQGQRLFRLARKPVQSPYSVHACGPDTVDSDHDLRTRPPASLAPRASPSTFEGSAVSRPQPEFPRVTLIRRDPASGNQWNVGNIIPHSAAGPLHEVEIELTSPGYTQFAKPDAASGSGFRRKVGYLSTANQDGPLETRRRSDFDESVSTSPYPNGRKARRAYAFISPWQGICTFSNGLDGKSLRCRQTLPGAHPSMAGVTVGVTVDVAELRFNLPWATNRLREPHKRQGSELSEVSSNKPVARPESSSNREQWRRSFQVLTHKARKQLSISDNNGDWKSPKDESSPLGWSEHGNRLSLDLGREKAGGGFKGQSAKLGKLIVHDEGLKMCDLVVAACMGVWWQHYAGDM</sequence>
<gene>
    <name evidence="2" type="ORF">PV04_05296</name>
</gene>
<feature type="compositionally biased region" description="Pro residues" evidence="1">
    <location>
        <begin position="120"/>
        <end position="137"/>
    </location>
</feature>
<dbReference type="EMBL" id="KN846958">
    <property type="protein sequence ID" value="KIW69418.1"/>
    <property type="molecule type" value="Genomic_DNA"/>
</dbReference>
<organism evidence="2 3">
    <name type="scientific">Phialophora macrospora</name>
    <dbReference type="NCBI Taxonomy" id="1851006"/>
    <lineage>
        <taxon>Eukaryota</taxon>
        <taxon>Fungi</taxon>
        <taxon>Dikarya</taxon>
        <taxon>Ascomycota</taxon>
        <taxon>Pezizomycotina</taxon>
        <taxon>Eurotiomycetes</taxon>
        <taxon>Chaetothyriomycetidae</taxon>
        <taxon>Chaetothyriales</taxon>
        <taxon>Herpotrichiellaceae</taxon>
        <taxon>Phialophora</taxon>
    </lineage>
</organism>
<feature type="compositionally biased region" description="Basic and acidic residues" evidence="1">
    <location>
        <begin position="87"/>
        <end position="97"/>
    </location>
</feature>
<dbReference type="HOGENOM" id="CLU_015711_1_0_1"/>
<accession>A0A0D2FMM9</accession>
<dbReference type="Proteomes" id="UP000054266">
    <property type="component" value="Unassembled WGS sequence"/>
</dbReference>
<feature type="compositionally biased region" description="Polar residues" evidence="1">
    <location>
        <begin position="432"/>
        <end position="452"/>
    </location>
</feature>
<evidence type="ECO:0000313" key="2">
    <source>
        <dbReference type="EMBL" id="KIW69418.1"/>
    </source>
</evidence>
<dbReference type="AlphaFoldDB" id="A0A0D2FMM9"/>
<feature type="region of interest" description="Disordered" evidence="1">
    <location>
        <begin position="471"/>
        <end position="492"/>
    </location>
</feature>
<proteinExistence type="predicted"/>
<feature type="region of interest" description="Disordered" evidence="1">
    <location>
        <begin position="425"/>
        <end position="455"/>
    </location>
</feature>
<reference evidence="2 3" key="1">
    <citation type="submission" date="2015-01" db="EMBL/GenBank/DDBJ databases">
        <title>The Genome Sequence of Capronia semiimmersa CBS27337.</title>
        <authorList>
            <consortium name="The Broad Institute Genomics Platform"/>
            <person name="Cuomo C."/>
            <person name="de Hoog S."/>
            <person name="Gorbushina A."/>
            <person name="Stielow B."/>
            <person name="Teixiera M."/>
            <person name="Abouelleil A."/>
            <person name="Chapman S.B."/>
            <person name="Priest M."/>
            <person name="Young S.K."/>
            <person name="Wortman J."/>
            <person name="Nusbaum C."/>
            <person name="Birren B."/>
        </authorList>
    </citation>
    <scope>NUCLEOTIDE SEQUENCE [LARGE SCALE GENOMIC DNA]</scope>
    <source>
        <strain evidence="2 3">CBS 27337</strain>
    </source>
</reference>
<feature type="compositionally biased region" description="Low complexity" evidence="1">
    <location>
        <begin position="239"/>
        <end position="252"/>
    </location>
</feature>
<evidence type="ECO:0000256" key="1">
    <source>
        <dbReference type="SAM" id="MobiDB-lite"/>
    </source>
</evidence>
<protein>
    <recommendedName>
        <fullName evidence="4">Oxidoreductase-like protein</fullName>
    </recommendedName>
</protein>
<evidence type="ECO:0000313" key="3">
    <source>
        <dbReference type="Proteomes" id="UP000054266"/>
    </source>
</evidence>
<feature type="region of interest" description="Disordered" evidence="1">
    <location>
        <begin position="87"/>
        <end position="178"/>
    </location>
</feature>
<name>A0A0D2FMM9_9EURO</name>
<feature type="region of interest" description="Disordered" evidence="1">
    <location>
        <begin position="332"/>
        <end position="354"/>
    </location>
</feature>
<evidence type="ECO:0008006" key="4">
    <source>
        <dbReference type="Google" id="ProtNLM"/>
    </source>
</evidence>